<reference evidence="2" key="1">
    <citation type="submission" date="2017-09" db="EMBL/GenBank/DDBJ databases">
        <title>Depth-based differentiation of microbial function through sediment-hosted aquifers and enrichment of novel symbionts in the deep terrestrial subsurface.</title>
        <authorList>
            <person name="Probst A.J."/>
            <person name="Ladd B."/>
            <person name="Jarett J.K."/>
            <person name="Geller-Mcgrath D.E."/>
            <person name="Sieber C.M.K."/>
            <person name="Emerson J.B."/>
            <person name="Anantharaman K."/>
            <person name="Thomas B.C."/>
            <person name="Malmstrom R."/>
            <person name="Stieglmeier M."/>
            <person name="Klingl A."/>
            <person name="Woyke T."/>
            <person name="Ryan C.M."/>
            <person name="Banfield J.F."/>
        </authorList>
    </citation>
    <scope>NUCLEOTIDE SEQUENCE [LARGE SCALE GENOMIC DNA]</scope>
</reference>
<dbReference type="EMBL" id="PFBZ01000131">
    <property type="protein sequence ID" value="PIT86471.1"/>
    <property type="molecule type" value="Genomic_DNA"/>
</dbReference>
<name>A0A2M6W114_9BACT</name>
<dbReference type="AlphaFoldDB" id="A0A2M6W114"/>
<accession>A0A2M6W114</accession>
<protein>
    <submittedName>
        <fullName evidence="1">Uncharacterized protein</fullName>
    </submittedName>
</protein>
<comment type="caution">
    <text evidence="1">The sequence shown here is derived from an EMBL/GenBank/DDBJ whole genome shotgun (WGS) entry which is preliminary data.</text>
</comment>
<evidence type="ECO:0000313" key="2">
    <source>
        <dbReference type="Proteomes" id="UP000229362"/>
    </source>
</evidence>
<dbReference type="Proteomes" id="UP000229362">
    <property type="component" value="Unassembled WGS sequence"/>
</dbReference>
<proteinExistence type="predicted"/>
<gene>
    <name evidence="1" type="ORF">COU33_02985</name>
</gene>
<organism evidence="1 2">
    <name type="scientific">Candidatus Magasanikbacteria bacterium CG10_big_fil_rev_8_21_14_0_10_43_6</name>
    <dbReference type="NCBI Taxonomy" id="1974650"/>
    <lineage>
        <taxon>Bacteria</taxon>
        <taxon>Candidatus Magasanikiibacteriota</taxon>
    </lineage>
</organism>
<evidence type="ECO:0000313" key="1">
    <source>
        <dbReference type="EMBL" id="PIT86471.1"/>
    </source>
</evidence>
<sequence>MRHGFAEADGNIAFYDLCGLKVKKLENADADKPNPKKVSVDKKAGAVRTPKKYGEEQFCEQIPFASDFEYMQCSAYIETFKTNVHKNNVVPTRDFQYNDTFNGSSITDMDLL</sequence>